<dbReference type="KEGG" id="als:DJ013_13825"/>
<dbReference type="GO" id="GO:0046872">
    <property type="term" value="F:metal ion binding"/>
    <property type="evidence" value="ECO:0007669"/>
    <property type="project" value="UniProtKB-KW"/>
</dbReference>
<evidence type="ECO:0000256" key="1">
    <source>
        <dbReference type="ARBA" id="ARBA00006247"/>
    </source>
</evidence>
<keyword evidence="4" id="KW-0378">Hydrolase</keyword>
<dbReference type="OrthoDB" id="9792335at2"/>
<name>A0A2Z4GDJ3_9BACT</name>
<evidence type="ECO:0000313" key="7">
    <source>
        <dbReference type="EMBL" id="AWV99187.1"/>
    </source>
</evidence>
<dbReference type="GO" id="GO:0008233">
    <property type="term" value="F:peptidase activity"/>
    <property type="evidence" value="ECO:0007669"/>
    <property type="project" value="UniProtKB-KW"/>
</dbReference>
<comment type="similarity">
    <text evidence="1">Belongs to the peptidase M20A family.</text>
</comment>
<gene>
    <name evidence="7" type="ORF">DJ013_13825</name>
</gene>
<evidence type="ECO:0000256" key="3">
    <source>
        <dbReference type="ARBA" id="ARBA00022723"/>
    </source>
</evidence>
<dbReference type="Gene3D" id="3.30.70.360">
    <property type="match status" value="1"/>
</dbReference>
<dbReference type="Pfam" id="PF01546">
    <property type="entry name" value="Peptidase_M20"/>
    <property type="match status" value="1"/>
</dbReference>
<protein>
    <recommendedName>
        <fullName evidence="6">Peptidase M20 dimerisation domain-containing protein</fullName>
    </recommendedName>
</protein>
<evidence type="ECO:0000259" key="6">
    <source>
        <dbReference type="Pfam" id="PF07687"/>
    </source>
</evidence>
<dbReference type="PANTHER" id="PTHR45962:SF1">
    <property type="entry name" value="N-FATTY-ACYL-AMINO ACID SYNTHASE_HYDROLASE PM20D1"/>
    <property type="match status" value="1"/>
</dbReference>
<dbReference type="InterPro" id="IPR047177">
    <property type="entry name" value="Pept_M20A"/>
</dbReference>
<dbReference type="EMBL" id="CP029480">
    <property type="protein sequence ID" value="AWV99187.1"/>
    <property type="molecule type" value="Genomic_DNA"/>
</dbReference>
<dbReference type="SUPFAM" id="SSF55031">
    <property type="entry name" value="Bacterial exopeptidase dimerisation domain"/>
    <property type="match status" value="1"/>
</dbReference>
<evidence type="ECO:0000313" key="8">
    <source>
        <dbReference type="Proteomes" id="UP000249873"/>
    </source>
</evidence>
<keyword evidence="8" id="KW-1185">Reference proteome</keyword>
<evidence type="ECO:0000256" key="4">
    <source>
        <dbReference type="ARBA" id="ARBA00022801"/>
    </source>
</evidence>
<keyword evidence="3" id="KW-0479">Metal-binding</keyword>
<dbReference type="SUPFAM" id="SSF53187">
    <property type="entry name" value="Zn-dependent exopeptidases"/>
    <property type="match status" value="1"/>
</dbReference>
<proteinExistence type="inferred from homology"/>
<dbReference type="InterPro" id="IPR011650">
    <property type="entry name" value="Peptidase_M20_dimer"/>
</dbReference>
<reference evidence="7 8" key="1">
    <citation type="submission" date="2018-05" db="EMBL/GenBank/DDBJ databases">
        <title>Complete genome sequence of Arcticibacterium luteifluviistationis SM1504T, a cytophagaceae bacterium isolated from Arctic surface seawater.</title>
        <authorList>
            <person name="Li Y."/>
            <person name="Qin Q.-L."/>
        </authorList>
    </citation>
    <scope>NUCLEOTIDE SEQUENCE [LARGE SCALE GENOMIC DNA]</scope>
    <source>
        <strain evidence="7 8">SM1504</strain>
    </source>
</reference>
<dbReference type="Gene3D" id="3.40.630.10">
    <property type="entry name" value="Zn peptidases"/>
    <property type="match status" value="1"/>
</dbReference>
<organism evidence="7 8">
    <name type="scientific">Arcticibacterium luteifluviistationis</name>
    <dbReference type="NCBI Taxonomy" id="1784714"/>
    <lineage>
        <taxon>Bacteria</taxon>
        <taxon>Pseudomonadati</taxon>
        <taxon>Bacteroidota</taxon>
        <taxon>Cytophagia</taxon>
        <taxon>Cytophagales</taxon>
        <taxon>Leadbetterellaceae</taxon>
        <taxon>Arcticibacterium</taxon>
    </lineage>
</organism>
<dbReference type="Gene3D" id="1.10.150.900">
    <property type="match status" value="1"/>
</dbReference>
<dbReference type="PANTHER" id="PTHR45962">
    <property type="entry name" value="N-FATTY-ACYL-AMINO ACID SYNTHASE/HYDROLASE PM20D1"/>
    <property type="match status" value="1"/>
</dbReference>
<sequence length="489" mass="53768">MKLFKKTLLILLAVCLLFIAFLVFNTLTLKSKQLSFDAIEQIDVDPLSKTNFSNAIKIKTISPENAADFDSLAFDNFNVFLQETYPFVDSLLEEKTFNSYSHLYKWEGSDKSLKPALFIAHLDVVPVAEENLPNWKHAPFGGEIVNDTIWGRGTIDDKIGVVGLMESVELLLKSNYTPKRTIYLGFGHDEEIGGANGATFIAQYLKEQGVSLEFVMDEGGTISQGLVPGIDKDVALIGTAEKGFVTVELSVALEGGHSSQPDKETNIDVLANAIVKLKNNPFPAKIPEVVGKMLEYLGSEFPFTTRMVAANQKLLGFLFIAVSESSPQGNANVRTTTAPTIFNSGVKENVLPPVANASVNFRILPGESSTSVLERVKETVNDERIKIEIGGNFGTEPSKISGTETMGFEAIQKTILEVFPGTIVSPYLVIGGTDSRHYGDITEDIYRFGSVKLHKQNIKSFHGINEALPVSEFENAIRFYHQLIRNVSE</sequence>
<dbReference type="Proteomes" id="UP000249873">
    <property type="component" value="Chromosome"/>
</dbReference>
<dbReference type="InterPro" id="IPR002933">
    <property type="entry name" value="Peptidase_M20"/>
</dbReference>
<dbReference type="FunFam" id="3.40.630.10:FF:000027">
    <property type="entry name" value="N-fatty-acyl-amino acid synthase/hydrolase PM20D1"/>
    <property type="match status" value="1"/>
</dbReference>
<dbReference type="AlphaFoldDB" id="A0A2Z4GDJ3"/>
<keyword evidence="2" id="KW-0645">Protease</keyword>
<evidence type="ECO:0000256" key="2">
    <source>
        <dbReference type="ARBA" id="ARBA00022670"/>
    </source>
</evidence>
<dbReference type="RefSeq" id="WP_111372384.1">
    <property type="nucleotide sequence ID" value="NZ_CP029480.1"/>
</dbReference>
<dbReference type="Pfam" id="PF07687">
    <property type="entry name" value="M20_dimer"/>
    <property type="match status" value="1"/>
</dbReference>
<keyword evidence="5" id="KW-0862">Zinc</keyword>
<evidence type="ECO:0000256" key="5">
    <source>
        <dbReference type="ARBA" id="ARBA00022833"/>
    </source>
</evidence>
<dbReference type="GO" id="GO:0006508">
    <property type="term" value="P:proteolysis"/>
    <property type="evidence" value="ECO:0007669"/>
    <property type="project" value="UniProtKB-KW"/>
</dbReference>
<dbReference type="InterPro" id="IPR036264">
    <property type="entry name" value="Bact_exopeptidase_dim_dom"/>
</dbReference>
<accession>A0A2Z4GDJ3</accession>
<feature type="domain" description="Peptidase M20 dimerisation" evidence="6">
    <location>
        <begin position="239"/>
        <end position="383"/>
    </location>
</feature>